<keyword evidence="2" id="KW-0677">Repeat</keyword>
<dbReference type="InterPro" id="IPR025875">
    <property type="entry name" value="Leu-rich_rpt_4"/>
</dbReference>
<dbReference type="Pfam" id="PF13855">
    <property type="entry name" value="LRR_8"/>
    <property type="match status" value="2"/>
</dbReference>
<dbReference type="InterPro" id="IPR001932">
    <property type="entry name" value="PPM-type_phosphatase-like_dom"/>
</dbReference>
<dbReference type="OrthoDB" id="676979at2759"/>
<dbReference type="GO" id="GO:0005737">
    <property type="term" value="C:cytoplasm"/>
    <property type="evidence" value="ECO:0007669"/>
    <property type="project" value="TreeGrafter"/>
</dbReference>
<dbReference type="SMART" id="SM00365">
    <property type="entry name" value="LRR_SD22"/>
    <property type="match status" value="5"/>
</dbReference>
<dbReference type="EMBL" id="MLAK01000736">
    <property type="protein sequence ID" value="OHT06118.1"/>
    <property type="molecule type" value="Genomic_DNA"/>
</dbReference>
<dbReference type="SMART" id="SM00364">
    <property type="entry name" value="LRR_BAC"/>
    <property type="match status" value="10"/>
</dbReference>
<dbReference type="InterPro" id="IPR001611">
    <property type="entry name" value="Leu-rich_rpt"/>
</dbReference>
<dbReference type="PRINTS" id="PR00019">
    <property type="entry name" value="LEURICHRPT"/>
</dbReference>
<dbReference type="CDD" id="cd00143">
    <property type="entry name" value="PP2Cc"/>
    <property type="match status" value="1"/>
</dbReference>
<dbReference type="Pfam" id="PF00560">
    <property type="entry name" value="LRR_1"/>
    <property type="match status" value="1"/>
</dbReference>
<accession>A0A1J4K8W5</accession>
<dbReference type="Pfam" id="PF00481">
    <property type="entry name" value="PP2C"/>
    <property type="match status" value="1"/>
</dbReference>
<proteinExistence type="predicted"/>
<dbReference type="Proteomes" id="UP000179807">
    <property type="component" value="Unassembled WGS sequence"/>
</dbReference>
<dbReference type="SMART" id="SM00369">
    <property type="entry name" value="LRR_TYP"/>
    <property type="match status" value="9"/>
</dbReference>
<sequence length="894" mass="101833">MKVSRSTSNFLHYNSKDVDLSFGDVYDFTESLPKDNKVTNLILTRQTDLQNLPMPLPNVRTLKLSANQLSDLPPQMIFALQSYTKMNSLDLSVNKLKTLPVEFKKFKNLETLNLHHNQISEDSDFDIPSLQHVILTQNQFKCIPKLPQKIKSLTFDYNFCRKLHDVNLPNLVTLSLVLTDLESVSPSLYFPKLEKLDLSMNKLTSLPDLSKMTPNLQVVNLSTNFFYKMPTMPQSIREISISHNKLTELPEDLCKLNNLNFLNIAFNNIEKVPALPESIETFKFCNNNVYYVTPCKTPKLKKLFIRYNKLRSFPQYERLKVREFLACSNYIEDLKLINFCDILTKIDFSYNGITEIPPSIFGYSKLQTLILSNNSIKTIPSNILKAKSLSVLQISCNQISEIPKLPPTITAIYAGYCKIKVLPDLSSLKNLEILCLPGNQITNLPELPNSIKSIWLARNKINTLPTNIPKNVIQVDFSYNKINHFPENLCLPQLEELDLTHNKLLKFTSNFTFPALRFLRLAGNPINCELSADKFNNLEIVDTCETKLVFKTEPSIRQFLVSEVLPQYQSRHVKKMTTLPWLQFSETMGVRNKMEDSLAINAFINGDVDLYTIFDGHRGNMTSAFASLYLVDTFVSPRLKLTKNYIYRVIKKLNRCLRSRCYADGATMATVAFNGKKLISAHVGDARTLVVDEAGKISFTTIDHKATDRLEFERIHNEGGRVQNGRIHGILAPGRSLGDFHVLANSDEPEINEYLVQEGDKWIISACDGIFDVLSNEEIGEIASKAKNAGRLATDIKNLAYTKYSTDNLSVIVVDIKNRKVPDDVKHINDEEDEIPKIRSNNSLNDRLLLESQQYIVVEEEKISKKPSNTPPLPVKLTIDYNEIQDSILVEKKH</sequence>
<dbReference type="Gene3D" id="3.80.10.10">
    <property type="entry name" value="Ribonuclease Inhibitor"/>
    <property type="match status" value="3"/>
</dbReference>
<keyword evidence="1" id="KW-0433">Leucine-rich repeat</keyword>
<dbReference type="PANTHER" id="PTHR48051:SF1">
    <property type="entry name" value="RAS SUPPRESSOR PROTEIN 1"/>
    <property type="match status" value="1"/>
</dbReference>
<dbReference type="SUPFAM" id="SSF52058">
    <property type="entry name" value="L domain-like"/>
    <property type="match status" value="2"/>
</dbReference>
<dbReference type="PROSITE" id="PS51746">
    <property type="entry name" value="PPM_2"/>
    <property type="match status" value="1"/>
</dbReference>
<organism evidence="4 5">
    <name type="scientific">Tritrichomonas foetus</name>
    <dbReference type="NCBI Taxonomy" id="1144522"/>
    <lineage>
        <taxon>Eukaryota</taxon>
        <taxon>Metamonada</taxon>
        <taxon>Parabasalia</taxon>
        <taxon>Tritrichomonadida</taxon>
        <taxon>Tritrichomonadidae</taxon>
        <taxon>Tritrichomonas</taxon>
    </lineage>
</organism>
<comment type="caution">
    <text evidence="4">The sequence shown here is derived from an EMBL/GenBank/DDBJ whole genome shotgun (WGS) entry which is preliminary data.</text>
</comment>
<dbReference type="InterPro" id="IPR003591">
    <property type="entry name" value="Leu-rich_rpt_typical-subtyp"/>
</dbReference>
<dbReference type="PROSITE" id="PS51450">
    <property type="entry name" value="LRR"/>
    <property type="match status" value="7"/>
</dbReference>
<dbReference type="AlphaFoldDB" id="A0A1J4K8W5"/>
<reference evidence="4" key="1">
    <citation type="submission" date="2016-10" db="EMBL/GenBank/DDBJ databases">
        <authorList>
            <person name="Benchimol M."/>
            <person name="Almeida L.G."/>
            <person name="Vasconcelos A.T."/>
            <person name="Perreira-Neves A."/>
            <person name="Rosa I.A."/>
            <person name="Tasca T."/>
            <person name="Bogo M.R."/>
            <person name="de Souza W."/>
        </authorList>
    </citation>
    <scope>NUCLEOTIDE SEQUENCE [LARGE SCALE GENOMIC DNA]</scope>
    <source>
        <strain evidence="4">K</strain>
    </source>
</reference>
<feature type="domain" description="PPM-type phosphatase" evidence="3">
    <location>
        <begin position="581"/>
        <end position="816"/>
    </location>
</feature>
<dbReference type="Gene3D" id="3.60.40.10">
    <property type="entry name" value="PPM-type phosphatase domain"/>
    <property type="match status" value="1"/>
</dbReference>
<dbReference type="SMART" id="SM00332">
    <property type="entry name" value="PP2Cc"/>
    <property type="match status" value="1"/>
</dbReference>
<evidence type="ECO:0000313" key="5">
    <source>
        <dbReference type="Proteomes" id="UP000179807"/>
    </source>
</evidence>
<evidence type="ECO:0000313" key="4">
    <source>
        <dbReference type="EMBL" id="OHT06118.1"/>
    </source>
</evidence>
<keyword evidence="5" id="KW-1185">Reference proteome</keyword>
<dbReference type="Pfam" id="PF12799">
    <property type="entry name" value="LRR_4"/>
    <property type="match status" value="1"/>
</dbReference>
<name>A0A1J4K8W5_9EUKA</name>
<dbReference type="PANTHER" id="PTHR48051">
    <property type="match status" value="1"/>
</dbReference>
<dbReference type="RefSeq" id="XP_068359254.1">
    <property type="nucleotide sequence ID" value="XM_068504672.1"/>
</dbReference>
<dbReference type="InterPro" id="IPR036457">
    <property type="entry name" value="PPM-type-like_dom_sf"/>
</dbReference>
<dbReference type="GeneID" id="94839376"/>
<evidence type="ECO:0000256" key="1">
    <source>
        <dbReference type="ARBA" id="ARBA00022614"/>
    </source>
</evidence>
<dbReference type="VEuPathDB" id="TrichDB:TRFO_25983"/>
<dbReference type="SUPFAM" id="SSF81606">
    <property type="entry name" value="PP2C-like"/>
    <property type="match status" value="1"/>
</dbReference>
<dbReference type="InterPro" id="IPR032675">
    <property type="entry name" value="LRR_dom_sf"/>
</dbReference>
<evidence type="ECO:0000256" key="2">
    <source>
        <dbReference type="ARBA" id="ARBA00022737"/>
    </source>
</evidence>
<evidence type="ECO:0000259" key="3">
    <source>
        <dbReference type="PROSITE" id="PS51746"/>
    </source>
</evidence>
<gene>
    <name evidence="4" type="ORF">TRFO_25983</name>
</gene>
<dbReference type="InterPro" id="IPR050216">
    <property type="entry name" value="LRR_domain-containing"/>
</dbReference>
<protein>
    <submittedName>
        <fullName evidence="4">Protein phosphatase 2C</fullName>
    </submittedName>
</protein>